<sequence>MLGSTFAWLTTPWERQGTPPTCLSRGLSLYR</sequence>
<evidence type="ECO:0000313" key="1">
    <source>
        <dbReference type="EMBL" id="MPD06943.1"/>
    </source>
</evidence>
<dbReference type="Proteomes" id="UP000324222">
    <property type="component" value="Unassembled WGS sequence"/>
</dbReference>
<evidence type="ECO:0000313" key="2">
    <source>
        <dbReference type="Proteomes" id="UP000324222"/>
    </source>
</evidence>
<gene>
    <name evidence="1" type="ORF">E2C01_102782</name>
</gene>
<accession>A0A5B7KE46</accession>
<proteinExistence type="predicted"/>
<keyword evidence="2" id="KW-1185">Reference proteome</keyword>
<reference evidence="1 2" key="1">
    <citation type="submission" date="2019-05" db="EMBL/GenBank/DDBJ databases">
        <title>Another draft genome of Portunus trituberculatus and its Hox gene families provides insights of decapod evolution.</title>
        <authorList>
            <person name="Jeong J.-H."/>
            <person name="Song I."/>
            <person name="Kim S."/>
            <person name="Choi T."/>
            <person name="Kim D."/>
            <person name="Ryu S."/>
            <person name="Kim W."/>
        </authorList>
    </citation>
    <scope>NUCLEOTIDE SEQUENCE [LARGE SCALE GENOMIC DNA]</scope>
    <source>
        <tissue evidence="1">Muscle</tissue>
    </source>
</reference>
<dbReference type="AlphaFoldDB" id="A0A5B7KE46"/>
<protein>
    <submittedName>
        <fullName evidence="1">Uncharacterized protein</fullName>
    </submittedName>
</protein>
<organism evidence="1 2">
    <name type="scientific">Portunus trituberculatus</name>
    <name type="common">Swimming crab</name>
    <name type="synonym">Neptunus trituberculatus</name>
    <dbReference type="NCBI Taxonomy" id="210409"/>
    <lineage>
        <taxon>Eukaryota</taxon>
        <taxon>Metazoa</taxon>
        <taxon>Ecdysozoa</taxon>
        <taxon>Arthropoda</taxon>
        <taxon>Crustacea</taxon>
        <taxon>Multicrustacea</taxon>
        <taxon>Malacostraca</taxon>
        <taxon>Eumalacostraca</taxon>
        <taxon>Eucarida</taxon>
        <taxon>Decapoda</taxon>
        <taxon>Pleocyemata</taxon>
        <taxon>Brachyura</taxon>
        <taxon>Eubrachyura</taxon>
        <taxon>Portunoidea</taxon>
        <taxon>Portunidae</taxon>
        <taxon>Portuninae</taxon>
        <taxon>Portunus</taxon>
    </lineage>
</organism>
<dbReference type="EMBL" id="VSRR010153792">
    <property type="protein sequence ID" value="MPD06943.1"/>
    <property type="molecule type" value="Genomic_DNA"/>
</dbReference>
<comment type="caution">
    <text evidence="1">The sequence shown here is derived from an EMBL/GenBank/DDBJ whole genome shotgun (WGS) entry which is preliminary data.</text>
</comment>
<name>A0A5B7KE46_PORTR</name>